<protein>
    <submittedName>
        <fullName evidence="1">Uncharacterized protein</fullName>
    </submittedName>
</protein>
<keyword evidence="2" id="KW-1185">Reference proteome</keyword>
<evidence type="ECO:0000313" key="2">
    <source>
        <dbReference type="Proteomes" id="UP000826212"/>
    </source>
</evidence>
<reference evidence="1" key="1">
    <citation type="submission" date="2021-08" db="EMBL/GenBank/DDBJ databases">
        <title>Novel anaerobic bacterium isolated from sea squirt in East Sea, Republic of Korea.</title>
        <authorList>
            <person name="Nguyen T.H."/>
            <person name="Li Z."/>
            <person name="Lee Y.-J."/>
            <person name="Ko J."/>
            <person name="Kim S.-G."/>
        </authorList>
    </citation>
    <scope>NUCLEOTIDE SEQUENCE</scope>
    <source>
        <strain evidence="1">KCTC 25031</strain>
    </source>
</reference>
<name>A0AC61NJQ1_9BACT</name>
<proteinExistence type="predicted"/>
<organism evidence="1 2">
    <name type="scientific">Halosquirtibacter laminarini</name>
    <dbReference type="NCBI Taxonomy" id="3374600"/>
    <lineage>
        <taxon>Bacteria</taxon>
        <taxon>Pseudomonadati</taxon>
        <taxon>Bacteroidota</taxon>
        <taxon>Bacteroidia</taxon>
        <taxon>Marinilabiliales</taxon>
        <taxon>Prolixibacteraceae</taxon>
        <taxon>Halosquirtibacter</taxon>
    </lineage>
</organism>
<dbReference type="EMBL" id="CP081303">
    <property type="protein sequence ID" value="QZE15952.1"/>
    <property type="molecule type" value="Genomic_DNA"/>
</dbReference>
<sequence length="35" mass="3951">MRIHNATFFRSDESIPSLDISNLNTIGLIFPGILF</sequence>
<gene>
    <name evidence="1" type="ORF">K4L44_05165</name>
</gene>
<dbReference type="Proteomes" id="UP000826212">
    <property type="component" value="Chromosome"/>
</dbReference>
<evidence type="ECO:0000313" key="1">
    <source>
        <dbReference type="EMBL" id="QZE15952.1"/>
    </source>
</evidence>
<accession>A0AC61NJQ1</accession>